<feature type="transmembrane region" description="Helical" evidence="1">
    <location>
        <begin position="45"/>
        <end position="69"/>
    </location>
</feature>
<organism evidence="3 4">
    <name type="scientific">Ferrovibrio xuzhouensis</name>
    <dbReference type="NCBI Taxonomy" id="1576914"/>
    <lineage>
        <taxon>Bacteria</taxon>
        <taxon>Pseudomonadati</taxon>
        <taxon>Pseudomonadota</taxon>
        <taxon>Alphaproteobacteria</taxon>
        <taxon>Rhodospirillales</taxon>
        <taxon>Rhodospirillaceae</taxon>
        <taxon>Ferrovibrio</taxon>
    </lineage>
</organism>
<dbReference type="InterPro" id="IPR027367">
    <property type="entry name" value="Gly-zipper_YMGG"/>
</dbReference>
<dbReference type="Proteomes" id="UP001595711">
    <property type="component" value="Unassembled WGS sequence"/>
</dbReference>
<sequence>MLKSQIAGLALVGLVAAGCSGMNTQQQRALSGAAIGTGAGAAIGLLTGGSVVTGAVIGAAAGTAGGLLYHEEQKKK</sequence>
<evidence type="ECO:0000313" key="4">
    <source>
        <dbReference type="Proteomes" id="UP001595711"/>
    </source>
</evidence>
<keyword evidence="4" id="KW-1185">Reference proteome</keyword>
<keyword evidence="1" id="KW-1133">Transmembrane helix</keyword>
<evidence type="ECO:0000256" key="1">
    <source>
        <dbReference type="SAM" id="Phobius"/>
    </source>
</evidence>
<feature type="domain" description="YMGG-like Gly-zipper" evidence="2">
    <location>
        <begin position="27"/>
        <end position="69"/>
    </location>
</feature>
<keyword evidence="1" id="KW-0812">Transmembrane</keyword>
<gene>
    <name evidence="3" type="ORF">ACFOOQ_11275</name>
</gene>
<keyword evidence="1" id="KW-0472">Membrane</keyword>
<proteinExistence type="predicted"/>
<evidence type="ECO:0000313" key="3">
    <source>
        <dbReference type="EMBL" id="MFC3676128.1"/>
    </source>
</evidence>
<dbReference type="RefSeq" id="WP_379726146.1">
    <property type="nucleotide sequence ID" value="NZ_JBHRYJ010000002.1"/>
</dbReference>
<dbReference type="EMBL" id="JBHRYJ010000002">
    <property type="protein sequence ID" value="MFC3676128.1"/>
    <property type="molecule type" value="Genomic_DNA"/>
</dbReference>
<name>A0ABV7VF73_9PROT</name>
<dbReference type="PROSITE" id="PS51257">
    <property type="entry name" value="PROKAR_LIPOPROTEIN"/>
    <property type="match status" value="1"/>
</dbReference>
<accession>A0ABV7VF73</accession>
<reference evidence="4" key="1">
    <citation type="journal article" date="2019" name="Int. J. Syst. Evol. Microbiol.">
        <title>The Global Catalogue of Microorganisms (GCM) 10K type strain sequencing project: providing services to taxonomists for standard genome sequencing and annotation.</title>
        <authorList>
            <consortium name="The Broad Institute Genomics Platform"/>
            <consortium name="The Broad Institute Genome Sequencing Center for Infectious Disease"/>
            <person name="Wu L."/>
            <person name="Ma J."/>
        </authorList>
    </citation>
    <scope>NUCLEOTIDE SEQUENCE [LARGE SCALE GENOMIC DNA]</scope>
    <source>
        <strain evidence="4">KCTC 42182</strain>
    </source>
</reference>
<comment type="caution">
    <text evidence="3">The sequence shown here is derived from an EMBL/GenBank/DDBJ whole genome shotgun (WGS) entry which is preliminary data.</text>
</comment>
<protein>
    <submittedName>
        <fullName evidence="3">YMGG-like glycine zipper-containing protein</fullName>
    </submittedName>
</protein>
<dbReference type="Pfam" id="PF13441">
    <property type="entry name" value="Gly-zipper_YMGG"/>
    <property type="match status" value="1"/>
</dbReference>
<evidence type="ECO:0000259" key="2">
    <source>
        <dbReference type="Pfam" id="PF13441"/>
    </source>
</evidence>